<evidence type="ECO:0000259" key="2">
    <source>
        <dbReference type="PROSITE" id="PS00036"/>
    </source>
</evidence>
<feature type="domain" description="BZIP" evidence="2">
    <location>
        <begin position="13"/>
        <end position="28"/>
    </location>
</feature>
<dbReference type="AlphaFoldDB" id="W6QVN7"/>
<accession>W6QVN7</accession>
<dbReference type="EMBL" id="HG792023">
    <property type="protein sequence ID" value="CDM38184.1"/>
    <property type="molecule type" value="Genomic_DNA"/>
</dbReference>
<keyword evidence="4" id="KW-1185">Reference proteome</keyword>
<name>W6QVN7_PENRF</name>
<proteinExistence type="predicted"/>
<dbReference type="PROSITE" id="PS00036">
    <property type="entry name" value="BZIP_BASIC"/>
    <property type="match status" value="1"/>
</dbReference>
<feature type="region of interest" description="Disordered" evidence="1">
    <location>
        <begin position="139"/>
        <end position="177"/>
    </location>
</feature>
<feature type="region of interest" description="Disordered" evidence="1">
    <location>
        <begin position="1"/>
        <end position="49"/>
    </location>
</feature>
<gene>
    <name evidence="3" type="ORF">PROQFM164_S09g000100</name>
</gene>
<dbReference type="GO" id="GO:0003700">
    <property type="term" value="F:DNA-binding transcription factor activity"/>
    <property type="evidence" value="ECO:0007669"/>
    <property type="project" value="InterPro"/>
</dbReference>
<evidence type="ECO:0000256" key="1">
    <source>
        <dbReference type="SAM" id="MobiDB-lite"/>
    </source>
</evidence>
<sequence>MHDTGTDGDKLEKRRRQNRESQRRFRDRIRNRPQKDIQGTALPGPQQTIAPDGIFMTPFEFMPMSPNASSGLGPVPRTDLTSTMDTSGFSMLWDSDAVRSSGSPTIDSIPQPPDKQPIWFDIPGGPLTMPKQGLCISPAKNDTTGTGAGLSSDAASPSLHTSRPFMSDPGSGQFSMNNCSPLVQTGQLYEPNLPKELGRAPQPQPQSQSASKAAQPRGVQYAQPRTFSGPRKVLIPRFVCFLDVVFVVLCRS</sequence>
<evidence type="ECO:0000313" key="4">
    <source>
        <dbReference type="Proteomes" id="UP000030686"/>
    </source>
</evidence>
<organism evidence="3 4">
    <name type="scientific">Penicillium roqueforti (strain FM164)</name>
    <dbReference type="NCBI Taxonomy" id="1365484"/>
    <lineage>
        <taxon>Eukaryota</taxon>
        <taxon>Fungi</taxon>
        <taxon>Dikarya</taxon>
        <taxon>Ascomycota</taxon>
        <taxon>Pezizomycotina</taxon>
        <taxon>Eurotiomycetes</taxon>
        <taxon>Eurotiomycetidae</taxon>
        <taxon>Eurotiales</taxon>
        <taxon>Aspergillaceae</taxon>
        <taxon>Penicillium</taxon>
    </lineage>
</organism>
<feature type="compositionally biased region" description="Low complexity" evidence="1">
    <location>
        <begin position="205"/>
        <end position="216"/>
    </location>
</feature>
<dbReference type="Proteomes" id="UP000030686">
    <property type="component" value="Unassembled WGS sequence"/>
</dbReference>
<dbReference type="InterPro" id="IPR004827">
    <property type="entry name" value="bZIP"/>
</dbReference>
<protein>
    <submittedName>
        <fullName evidence="3">Basic-leucine zipper domain</fullName>
    </submittedName>
</protein>
<feature type="region of interest" description="Disordered" evidence="1">
    <location>
        <begin position="192"/>
        <end position="223"/>
    </location>
</feature>
<evidence type="ECO:0000313" key="3">
    <source>
        <dbReference type="EMBL" id="CDM38184.1"/>
    </source>
</evidence>
<feature type="compositionally biased region" description="Basic and acidic residues" evidence="1">
    <location>
        <begin position="1"/>
        <end position="35"/>
    </location>
</feature>
<reference evidence="3" key="1">
    <citation type="journal article" date="2014" name="Nat. Commun.">
        <title>Multiple recent horizontal transfers of a large genomic region in cheese making fungi.</title>
        <authorList>
            <person name="Cheeseman K."/>
            <person name="Ropars J."/>
            <person name="Renault P."/>
            <person name="Dupont J."/>
            <person name="Gouzy J."/>
            <person name="Branca A."/>
            <person name="Abraham A.L."/>
            <person name="Ceppi M."/>
            <person name="Conseiller E."/>
            <person name="Debuchy R."/>
            <person name="Malagnac F."/>
            <person name="Goarin A."/>
            <person name="Silar P."/>
            <person name="Lacoste S."/>
            <person name="Sallet E."/>
            <person name="Bensimon A."/>
            <person name="Giraud T."/>
            <person name="Brygoo Y."/>
        </authorList>
    </citation>
    <scope>NUCLEOTIDE SEQUENCE [LARGE SCALE GENOMIC DNA]</scope>
    <source>
        <strain evidence="3">FM164</strain>
    </source>
</reference>